<keyword evidence="1" id="KW-0004">4Fe-4S</keyword>
<dbReference type="Gene3D" id="3.50.50.60">
    <property type="entry name" value="FAD/NAD(P)-binding domain"/>
    <property type="match status" value="1"/>
</dbReference>
<evidence type="ECO:0000313" key="6">
    <source>
        <dbReference type="EMBL" id="MBB3771676.1"/>
    </source>
</evidence>
<keyword evidence="4" id="KW-0408">Iron</keyword>
<proteinExistence type="predicted"/>
<organism evidence="6 7">
    <name type="scientific">Ancylobacter tetraedralis</name>
    <dbReference type="NCBI Taxonomy" id="217068"/>
    <lineage>
        <taxon>Bacteria</taxon>
        <taxon>Pseudomonadati</taxon>
        <taxon>Pseudomonadota</taxon>
        <taxon>Alphaproteobacteria</taxon>
        <taxon>Hyphomicrobiales</taxon>
        <taxon>Xanthobacteraceae</taxon>
        <taxon>Ancylobacter</taxon>
    </lineage>
</organism>
<evidence type="ECO:0000256" key="5">
    <source>
        <dbReference type="ARBA" id="ARBA00023014"/>
    </source>
</evidence>
<evidence type="ECO:0008006" key="8">
    <source>
        <dbReference type="Google" id="ProtNLM"/>
    </source>
</evidence>
<dbReference type="Pfam" id="PF12831">
    <property type="entry name" value="FAD_oxidored"/>
    <property type="match status" value="2"/>
</dbReference>
<sequence>MLREYVDVVIVGAGAGGISAAISAARANASVALLDTRPEVGGIVTHALIHTIAGLYDAFGGWMNEGLPVELVERVLLRDADTKKRKIGKAWVLSASPWTYRQVVEAWVAEEPGIRAFLGVNDLKVTTDGGAISSVTFRQGGSSRVLQTRALIDSSGHANAVRSIDPDLLYEDPIPALEGLIFRVRGIRSADLAFPRGLALRRAIAQAVVEGQLPQECSGAWIDMGVREDEAYIKLSVAPVRNELAPRATPDQIAEAMHRFLAKRFVAPRPAAIQAGEITRRSGARAKGEYQLTGGDVRGLARFPDAACKCAWPIEHWTSERGLELEYLEDDGYYEIPQRALRVAGVKNLAVAGMCLSSDRVAQASARVSGCCWAMGEAAGSMAVGWLK</sequence>
<dbReference type="RefSeq" id="WP_183189867.1">
    <property type="nucleotide sequence ID" value="NZ_JACICD010000004.1"/>
</dbReference>
<dbReference type="SUPFAM" id="SSF51905">
    <property type="entry name" value="FAD/NAD(P)-binding domain"/>
    <property type="match status" value="1"/>
</dbReference>
<evidence type="ECO:0000313" key="7">
    <source>
        <dbReference type="Proteomes" id="UP000533469"/>
    </source>
</evidence>
<evidence type="ECO:0000256" key="4">
    <source>
        <dbReference type="ARBA" id="ARBA00023004"/>
    </source>
</evidence>
<dbReference type="PANTHER" id="PTHR43498:SF1">
    <property type="entry name" value="COB--COM HETERODISULFIDE REDUCTASE IRON-SULFUR SUBUNIT A"/>
    <property type="match status" value="1"/>
</dbReference>
<evidence type="ECO:0000256" key="3">
    <source>
        <dbReference type="ARBA" id="ARBA00023002"/>
    </source>
</evidence>
<keyword evidence="7" id="KW-1185">Reference proteome</keyword>
<dbReference type="InterPro" id="IPR039650">
    <property type="entry name" value="HdrA-like"/>
</dbReference>
<reference evidence="6 7" key="1">
    <citation type="submission" date="2020-08" db="EMBL/GenBank/DDBJ databases">
        <title>Genomic Encyclopedia of Type Strains, Phase IV (KMG-IV): sequencing the most valuable type-strain genomes for metagenomic binning, comparative biology and taxonomic classification.</title>
        <authorList>
            <person name="Goeker M."/>
        </authorList>
    </citation>
    <scope>NUCLEOTIDE SEQUENCE [LARGE SCALE GENOMIC DNA]</scope>
    <source>
        <strain evidence="6 7">DSM 5895</strain>
    </source>
</reference>
<evidence type="ECO:0000256" key="1">
    <source>
        <dbReference type="ARBA" id="ARBA00022485"/>
    </source>
</evidence>
<keyword evidence="3" id="KW-0560">Oxidoreductase</keyword>
<dbReference type="EMBL" id="JACICD010000004">
    <property type="protein sequence ID" value="MBB3771676.1"/>
    <property type="molecule type" value="Genomic_DNA"/>
</dbReference>
<comment type="caution">
    <text evidence="6">The sequence shown here is derived from an EMBL/GenBank/DDBJ whole genome shotgun (WGS) entry which is preliminary data.</text>
</comment>
<dbReference type="GO" id="GO:0051539">
    <property type="term" value="F:4 iron, 4 sulfur cluster binding"/>
    <property type="evidence" value="ECO:0007669"/>
    <property type="project" value="UniProtKB-KW"/>
</dbReference>
<dbReference type="GO" id="GO:0046872">
    <property type="term" value="F:metal ion binding"/>
    <property type="evidence" value="ECO:0007669"/>
    <property type="project" value="UniProtKB-KW"/>
</dbReference>
<protein>
    <recommendedName>
        <fullName evidence="8">FAD-dependent oxidoreductase</fullName>
    </recommendedName>
</protein>
<dbReference type="PANTHER" id="PTHR43498">
    <property type="entry name" value="FERREDOXIN:COB-COM HETERODISULFIDE REDUCTASE SUBUNIT A"/>
    <property type="match status" value="1"/>
</dbReference>
<dbReference type="AlphaFoldDB" id="A0A839ZAC4"/>
<name>A0A839ZAC4_9HYPH</name>
<keyword evidence="2" id="KW-0479">Metal-binding</keyword>
<keyword evidence="5" id="KW-0411">Iron-sulfur</keyword>
<evidence type="ECO:0000256" key="2">
    <source>
        <dbReference type="ARBA" id="ARBA00022723"/>
    </source>
</evidence>
<accession>A0A839ZAC4</accession>
<dbReference type="Proteomes" id="UP000533469">
    <property type="component" value="Unassembled WGS sequence"/>
</dbReference>
<dbReference type="InterPro" id="IPR036188">
    <property type="entry name" value="FAD/NAD-bd_sf"/>
</dbReference>
<gene>
    <name evidence="6" type="ORF">FHS55_002285</name>
</gene>
<dbReference type="GO" id="GO:0016491">
    <property type="term" value="F:oxidoreductase activity"/>
    <property type="evidence" value="ECO:0007669"/>
    <property type="project" value="UniProtKB-KW"/>
</dbReference>